<accession>A0A1Y1HNH8</accession>
<dbReference type="Proteomes" id="UP000054558">
    <property type="component" value="Unassembled WGS sequence"/>
</dbReference>
<evidence type="ECO:0000259" key="2">
    <source>
        <dbReference type="PROSITE" id="PS50097"/>
    </source>
</evidence>
<gene>
    <name evidence="3" type="ORF">KFL_000140620</name>
</gene>
<feature type="domain" description="BTB" evidence="2">
    <location>
        <begin position="240"/>
        <end position="313"/>
    </location>
</feature>
<evidence type="ECO:0000313" key="3">
    <source>
        <dbReference type="EMBL" id="GAQ78541.1"/>
    </source>
</evidence>
<proteinExistence type="predicted"/>
<dbReference type="AlphaFoldDB" id="A0A1Y1HNH8"/>
<keyword evidence="4" id="KW-1185">Reference proteome</keyword>
<dbReference type="InterPro" id="IPR000210">
    <property type="entry name" value="BTB/POZ_dom"/>
</dbReference>
<name>A0A1Y1HNH8_KLENI</name>
<organism evidence="3 4">
    <name type="scientific">Klebsormidium nitens</name>
    <name type="common">Green alga</name>
    <name type="synonym">Ulothrix nitens</name>
    <dbReference type="NCBI Taxonomy" id="105231"/>
    <lineage>
        <taxon>Eukaryota</taxon>
        <taxon>Viridiplantae</taxon>
        <taxon>Streptophyta</taxon>
        <taxon>Klebsormidiophyceae</taxon>
        <taxon>Klebsormidiales</taxon>
        <taxon>Klebsormidiaceae</taxon>
        <taxon>Klebsormidium</taxon>
    </lineage>
</organism>
<dbReference type="PROSITE" id="PS50097">
    <property type="entry name" value="BTB"/>
    <property type="match status" value="1"/>
</dbReference>
<evidence type="ECO:0000313" key="4">
    <source>
        <dbReference type="Proteomes" id="UP000054558"/>
    </source>
</evidence>
<dbReference type="EMBL" id="DF236963">
    <property type="protein sequence ID" value="GAQ78541.1"/>
    <property type="molecule type" value="Genomic_DNA"/>
</dbReference>
<dbReference type="Gene3D" id="3.30.710.10">
    <property type="entry name" value="Potassium Channel Kv1.1, Chain A"/>
    <property type="match status" value="1"/>
</dbReference>
<reference evidence="3 4" key="1">
    <citation type="journal article" date="2014" name="Nat. Commun.">
        <title>Klebsormidium flaccidum genome reveals primary factors for plant terrestrial adaptation.</title>
        <authorList>
            <person name="Hori K."/>
            <person name="Maruyama F."/>
            <person name="Fujisawa T."/>
            <person name="Togashi T."/>
            <person name="Yamamoto N."/>
            <person name="Seo M."/>
            <person name="Sato S."/>
            <person name="Yamada T."/>
            <person name="Mori H."/>
            <person name="Tajima N."/>
            <person name="Moriyama T."/>
            <person name="Ikeuchi M."/>
            <person name="Watanabe M."/>
            <person name="Wada H."/>
            <person name="Kobayashi K."/>
            <person name="Saito M."/>
            <person name="Masuda T."/>
            <person name="Sasaki-Sekimoto Y."/>
            <person name="Mashiguchi K."/>
            <person name="Awai K."/>
            <person name="Shimojima M."/>
            <person name="Masuda S."/>
            <person name="Iwai M."/>
            <person name="Nobusawa T."/>
            <person name="Narise T."/>
            <person name="Kondo S."/>
            <person name="Saito H."/>
            <person name="Sato R."/>
            <person name="Murakawa M."/>
            <person name="Ihara Y."/>
            <person name="Oshima-Yamada Y."/>
            <person name="Ohtaka K."/>
            <person name="Satoh M."/>
            <person name="Sonobe K."/>
            <person name="Ishii M."/>
            <person name="Ohtani R."/>
            <person name="Kanamori-Sato M."/>
            <person name="Honoki R."/>
            <person name="Miyazaki D."/>
            <person name="Mochizuki H."/>
            <person name="Umetsu J."/>
            <person name="Higashi K."/>
            <person name="Shibata D."/>
            <person name="Kamiya Y."/>
            <person name="Sato N."/>
            <person name="Nakamura Y."/>
            <person name="Tabata S."/>
            <person name="Ida S."/>
            <person name="Kurokawa K."/>
            <person name="Ohta H."/>
        </authorList>
    </citation>
    <scope>NUCLEOTIDE SEQUENCE [LARGE SCALE GENOMIC DNA]</scope>
    <source>
        <strain evidence="3 4">NIES-2285</strain>
    </source>
</reference>
<evidence type="ECO:0000256" key="1">
    <source>
        <dbReference type="ARBA" id="ARBA00004906"/>
    </source>
</evidence>
<sequence length="409" mass="44351">MLKTLTAMTSAPVATLTDTRTAIIKTFESLKRDSSGNRIPSWKEECRSTFNLQFKSEAVGCNDKSLSLLLSCASFHQELPIPLTLKCSDTNQITYIQHIQRTIPEVQLNLSLAKPNMLGYKASISSCSVAPGALIPPRAEPQALPNPPVHAGVAPLNFGFAAPPPPPAPLFGGFGAAAAHQPQPTATQCTPGENGSWKVVLAPGRSISLCLEILLESPKRGDSAPVQFVAGMLQDAHETGDVEIQSKEGTFAYAHTAVLVKVPYFSKQFSETWAKEKWNLHNKLRCQMPCQATNKAITSFLQYVYGNKHAVFEQDAGTLQELFSLGEACQVNELCRDVADVTSIDSDSLLGWIRWLKGEHVSAVDVIADKATAYVRRLVETKNWANVSADLLETVVLGLQLVPIASSSH</sequence>
<dbReference type="InterPro" id="IPR011333">
    <property type="entry name" value="SKP1/BTB/POZ_sf"/>
</dbReference>
<comment type="pathway">
    <text evidence="1">Protein modification; protein ubiquitination.</text>
</comment>
<protein>
    <recommendedName>
        <fullName evidence="2">BTB domain-containing protein</fullName>
    </recommendedName>
</protein>